<dbReference type="Gene3D" id="3.40.640.10">
    <property type="entry name" value="Type I PLP-dependent aspartate aminotransferase-like (Major domain)"/>
    <property type="match status" value="1"/>
</dbReference>
<keyword evidence="4" id="KW-0238">DNA-binding</keyword>
<dbReference type="InterPro" id="IPR036390">
    <property type="entry name" value="WH_DNA-bd_sf"/>
</dbReference>
<dbReference type="SUPFAM" id="SSF46785">
    <property type="entry name" value="Winged helix' DNA-binding domain"/>
    <property type="match status" value="1"/>
</dbReference>
<dbReference type="GO" id="GO:0030170">
    <property type="term" value="F:pyridoxal phosphate binding"/>
    <property type="evidence" value="ECO:0007669"/>
    <property type="project" value="InterPro"/>
</dbReference>
<dbReference type="OrthoDB" id="9802328at2"/>
<feature type="domain" description="HTH gntR-type" evidence="6">
    <location>
        <begin position="1"/>
        <end position="69"/>
    </location>
</feature>
<keyword evidence="3" id="KW-0805">Transcription regulation</keyword>
<dbReference type="eggNOG" id="COG1167">
    <property type="taxonomic scope" value="Bacteria"/>
</dbReference>
<dbReference type="InterPro" id="IPR051446">
    <property type="entry name" value="HTH_trans_reg/aminotransferase"/>
</dbReference>
<dbReference type="CDD" id="cd07377">
    <property type="entry name" value="WHTH_GntR"/>
    <property type="match status" value="1"/>
</dbReference>
<dbReference type="SUPFAM" id="SSF53383">
    <property type="entry name" value="PLP-dependent transferases"/>
    <property type="match status" value="1"/>
</dbReference>
<dbReference type="CDD" id="cd00609">
    <property type="entry name" value="AAT_like"/>
    <property type="match status" value="1"/>
</dbReference>
<reference evidence="7 8" key="1">
    <citation type="submission" date="2013-08" db="EMBL/GenBank/DDBJ databases">
        <title>draft genome of Halomonas huanghegensis, strain BJGMM-B45T.</title>
        <authorList>
            <person name="Miao C."/>
            <person name="Wan Y."/>
            <person name="Jin W."/>
        </authorList>
    </citation>
    <scope>NUCLEOTIDE SEQUENCE [LARGE SCALE GENOMIC DNA]</scope>
    <source>
        <strain evidence="7 8">BJGMM-B45</strain>
    </source>
</reference>
<dbReference type="KEGG" id="hhu:AR456_16750"/>
<evidence type="ECO:0000313" key="8">
    <source>
        <dbReference type="Proteomes" id="UP000019113"/>
    </source>
</evidence>
<name>W1NBR3_9GAMM</name>
<evidence type="ECO:0000313" key="7">
    <source>
        <dbReference type="EMBL" id="ERL52345.1"/>
    </source>
</evidence>
<accession>W1NBR3</accession>
<evidence type="ECO:0000256" key="3">
    <source>
        <dbReference type="ARBA" id="ARBA00023015"/>
    </source>
</evidence>
<evidence type="ECO:0000256" key="2">
    <source>
        <dbReference type="ARBA" id="ARBA00022898"/>
    </source>
</evidence>
<evidence type="ECO:0000256" key="1">
    <source>
        <dbReference type="ARBA" id="ARBA00005384"/>
    </source>
</evidence>
<keyword evidence="8" id="KW-1185">Reference proteome</keyword>
<dbReference type="PANTHER" id="PTHR46577:SF2">
    <property type="entry name" value="TRANSCRIPTIONAL REGULATORY PROTEIN"/>
    <property type="match status" value="1"/>
</dbReference>
<evidence type="ECO:0000259" key="6">
    <source>
        <dbReference type="PROSITE" id="PS50949"/>
    </source>
</evidence>
<dbReference type="PANTHER" id="PTHR46577">
    <property type="entry name" value="HTH-TYPE TRANSCRIPTIONAL REGULATORY PROTEIN GABR"/>
    <property type="match status" value="1"/>
</dbReference>
<keyword evidence="2" id="KW-0663">Pyridoxal phosphate</keyword>
<dbReference type="PROSITE" id="PS50949">
    <property type="entry name" value="HTH_GNTR"/>
    <property type="match status" value="1"/>
</dbReference>
<dbReference type="InterPro" id="IPR004839">
    <property type="entry name" value="Aminotransferase_I/II_large"/>
</dbReference>
<dbReference type="Gene3D" id="1.10.10.10">
    <property type="entry name" value="Winged helix-like DNA-binding domain superfamily/Winged helix DNA-binding domain"/>
    <property type="match status" value="1"/>
</dbReference>
<evidence type="ECO:0000256" key="4">
    <source>
        <dbReference type="ARBA" id="ARBA00023125"/>
    </source>
</evidence>
<comment type="caution">
    <text evidence="7">The sequence shown here is derived from an EMBL/GenBank/DDBJ whole genome shotgun (WGS) entry which is preliminary data.</text>
</comment>
<dbReference type="AlphaFoldDB" id="W1NBR3"/>
<dbReference type="InterPro" id="IPR000524">
    <property type="entry name" value="Tscrpt_reg_HTH_GntR"/>
</dbReference>
<dbReference type="GO" id="GO:0003700">
    <property type="term" value="F:DNA-binding transcription factor activity"/>
    <property type="evidence" value="ECO:0007669"/>
    <property type="project" value="InterPro"/>
</dbReference>
<dbReference type="InterPro" id="IPR036388">
    <property type="entry name" value="WH-like_DNA-bd_sf"/>
</dbReference>
<sequence length="462" mass="50802">MSRAGWVADSILKAIDDGRLQTGARVASIREAARQFGVSKNTIIDAYDRLTAMGYLEAKRGSGFFVSRPQAHKALEKPEHVSEAVDTVSLLREQLEGRFSVRAGDGRVPSSWTAGLELARRLRQRGGIHTDEIEVEYGQPQGYPPLRELIAQTLVERSVHVSASQLLMTFGANHALDLIIRHFVGPGDAVLVESPGYYPLFGKLRLARAQLVGVTRHDDGPDLDQLEAHIRQYRPRLFFLQPNAHNPTGTSMSLNKMHRLVNIANRHGVILVEDDIFADILPRATPRLAALDGLERVIYLGSFSKTMSTGLRCGFIAGSESLIKVLTDIKMLTVVNSSALTEMLVHDLMLRGRYRRHLKQLRERIGKASALAMQELSGVGLSDIQGPDGGLYLWAKLPPGMDAVSLAKHASQHGIFIAPGALFALEANDDCNRAMRVNIAHAADHRLLSFLSRECLQTGNGH</sequence>
<dbReference type="InterPro" id="IPR015421">
    <property type="entry name" value="PyrdxlP-dep_Trfase_major"/>
</dbReference>
<dbReference type="STRING" id="1178482.AR456_16750"/>
<organism evidence="7 8">
    <name type="scientific">Halomonas huangheensis</name>
    <dbReference type="NCBI Taxonomy" id="1178482"/>
    <lineage>
        <taxon>Bacteria</taxon>
        <taxon>Pseudomonadati</taxon>
        <taxon>Pseudomonadota</taxon>
        <taxon>Gammaproteobacteria</taxon>
        <taxon>Oceanospirillales</taxon>
        <taxon>Halomonadaceae</taxon>
        <taxon>Halomonas</taxon>
    </lineage>
</organism>
<dbReference type="RefSeq" id="WP_021818177.1">
    <property type="nucleotide sequence ID" value="NZ_AVBC01000019.1"/>
</dbReference>
<gene>
    <name evidence="7" type="ORF">BJB45_10285</name>
</gene>
<dbReference type="Proteomes" id="UP000019113">
    <property type="component" value="Unassembled WGS sequence"/>
</dbReference>
<protein>
    <recommendedName>
        <fullName evidence="6">HTH gntR-type domain-containing protein</fullName>
    </recommendedName>
</protein>
<dbReference type="Pfam" id="PF00155">
    <property type="entry name" value="Aminotran_1_2"/>
    <property type="match status" value="1"/>
</dbReference>
<comment type="similarity">
    <text evidence="1">In the C-terminal section; belongs to the class-I pyridoxal-phosphate-dependent aminotransferase family.</text>
</comment>
<dbReference type="InterPro" id="IPR015424">
    <property type="entry name" value="PyrdxlP-dep_Trfase"/>
</dbReference>
<keyword evidence="5" id="KW-0804">Transcription</keyword>
<dbReference type="Pfam" id="PF00392">
    <property type="entry name" value="GntR"/>
    <property type="match status" value="1"/>
</dbReference>
<dbReference type="PATRIC" id="fig|1178482.3.peg.1218"/>
<dbReference type="GO" id="GO:0003677">
    <property type="term" value="F:DNA binding"/>
    <property type="evidence" value="ECO:0007669"/>
    <property type="project" value="UniProtKB-KW"/>
</dbReference>
<evidence type="ECO:0000256" key="5">
    <source>
        <dbReference type="ARBA" id="ARBA00023163"/>
    </source>
</evidence>
<dbReference type="EMBL" id="AVBC01000019">
    <property type="protein sequence ID" value="ERL52345.1"/>
    <property type="molecule type" value="Genomic_DNA"/>
</dbReference>
<proteinExistence type="inferred from homology"/>
<dbReference type="SMART" id="SM00345">
    <property type="entry name" value="HTH_GNTR"/>
    <property type="match status" value="1"/>
</dbReference>